<dbReference type="NCBIfam" id="TIGR01557">
    <property type="entry name" value="myb_SHAQKYF"/>
    <property type="match status" value="1"/>
</dbReference>
<evidence type="ECO:0000313" key="8">
    <source>
        <dbReference type="Proteomes" id="UP000515121"/>
    </source>
</evidence>
<dbReference type="PANTHER" id="PTHR31499:SF43">
    <property type="entry name" value="MYB FAMILY TRANSCRIPTION FACTOR APL"/>
    <property type="match status" value="1"/>
</dbReference>
<evidence type="ECO:0000256" key="6">
    <source>
        <dbReference type="ARBA" id="ARBA00023242"/>
    </source>
</evidence>
<sequence>MFRSNKPTFNSHDPVCVHGDSGLVLTTDPKHRLRWTVELHERFVEAVTQLGGPDKATPKTILKIMGVKGLTLYHLKSHLQKFRLGRQPQKDFNDQSVGDSRKVYEYSKNAAGVRASCFSDQSVQQTGEVTLQMEVRSRMNEELEKHLQMRIDAQGKYMQKMLEKAAAQTVLEENTNPQYYKYFGIQKYGSMTGIMKNLDFSSQVNFSSLGELHSIPLSETAYMEKQQWKNINVENLESPMFIWSDDLQPEDIVIATPDFHSDGDSLKDDRPPLT</sequence>
<evidence type="ECO:0000256" key="3">
    <source>
        <dbReference type="ARBA" id="ARBA00023015"/>
    </source>
</evidence>
<keyword evidence="3" id="KW-0805">Transcription regulation</keyword>
<dbReference type="InterPro" id="IPR006447">
    <property type="entry name" value="Myb_dom_plants"/>
</dbReference>
<dbReference type="GeneID" id="111313542"/>
<proteinExistence type="inferred from homology"/>
<dbReference type="FunFam" id="1.10.10.60:FF:000002">
    <property type="entry name" value="Myb family transcription factor"/>
    <property type="match status" value="1"/>
</dbReference>
<evidence type="ECO:0000256" key="5">
    <source>
        <dbReference type="ARBA" id="ARBA00023163"/>
    </source>
</evidence>
<keyword evidence="6" id="KW-0539">Nucleus</keyword>
<evidence type="ECO:0000256" key="4">
    <source>
        <dbReference type="ARBA" id="ARBA00023054"/>
    </source>
</evidence>
<keyword evidence="5" id="KW-0804">Transcription</keyword>
<keyword evidence="8" id="KW-1185">Reference proteome</keyword>
<accession>A0A6P6AYL0</accession>
<dbReference type="KEGG" id="dzi:111313542"/>
<dbReference type="Proteomes" id="UP000515121">
    <property type="component" value="Unplaced"/>
</dbReference>
<dbReference type="GO" id="GO:0003700">
    <property type="term" value="F:DNA-binding transcription factor activity"/>
    <property type="evidence" value="ECO:0007669"/>
    <property type="project" value="InterPro"/>
</dbReference>
<name>A0A6P6AYL0_DURZI</name>
<organism evidence="8 9">
    <name type="scientific">Durio zibethinus</name>
    <name type="common">Durian</name>
    <dbReference type="NCBI Taxonomy" id="66656"/>
    <lineage>
        <taxon>Eukaryota</taxon>
        <taxon>Viridiplantae</taxon>
        <taxon>Streptophyta</taxon>
        <taxon>Embryophyta</taxon>
        <taxon>Tracheophyta</taxon>
        <taxon>Spermatophyta</taxon>
        <taxon>Magnoliopsida</taxon>
        <taxon>eudicotyledons</taxon>
        <taxon>Gunneridae</taxon>
        <taxon>Pentapetalae</taxon>
        <taxon>rosids</taxon>
        <taxon>malvids</taxon>
        <taxon>Malvales</taxon>
        <taxon>Malvaceae</taxon>
        <taxon>Helicteroideae</taxon>
        <taxon>Durio</taxon>
    </lineage>
</organism>
<dbReference type="AlphaFoldDB" id="A0A6P6AYL0"/>
<evidence type="ECO:0000259" key="7">
    <source>
        <dbReference type="PROSITE" id="PS51294"/>
    </source>
</evidence>
<dbReference type="SUPFAM" id="SSF46689">
    <property type="entry name" value="Homeodomain-like"/>
    <property type="match status" value="1"/>
</dbReference>
<dbReference type="Gene3D" id="1.10.10.60">
    <property type="entry name" value="Homeodomain-like"/>
    <property type="match status" value="1"/>
</dbReference>
<dbReference type="RefSeq" id="XP_022769958.1">
    <property type="nucleotide sequence ID" value="XM_022914223.1"/>
</dbReference>
<keyword evidence="4" id="KW-0175">Coiled coil</keyword>
<dbReference type="Pfam" id="PF00249">
    <property type="entry name" value="Myb_DNA-binding"/>
    <property type="match status" value="1"/>
</dbReference>
<dbReference type="OrthoDB" id="551907at2759"/>
<dbReference type="GO" id="GO:0005634">
    <property type="term" value="C:nucleus"/>
    <property type="evidence" value="ECO:0007669"/>
    <property type="project" value="UniProtKB-SubCell"/>
</dbReference>
<dbReference type="InterPro" id="IPR001005">
    <property type="entry name" value="SANT/Myb"/>
</dbReference>
<feature type="domain" description="HTH myb-type" evidence="7">
    <location>
        <begin position="27"/>
        <end position="87"/>
    </location>
</feature>
<evidence type="ECO:0000256" key="2">
    <source>
        <dbReference type="ARBA" id="ARBA00006783"/>
    </source>
</evidence>
<dbReference type="InterPro" id="IPR025756">
    <property type="entry name" value="Myb_CC_LHEQLE"/>
</dbReference>
<dbReference type="GO" id="GO:0003677">
    <property type="term" value="F:DNA binding"/>
    <property type="evidence" value="ECO:0007669"/>
    <property type="project" value="InterPro"/>
</dbReference>
<evidence type="ECO:0000256" key="1">
    <source>
        <dbReference type="ARBA" id="ARBA00004123"/>
    </source>
</evidence>
<reference evidence="9" key="1">
    <citation type="submission" date="2025-08" db="UniProtKB">
        <authorList>
            <consortium name="RefSeq"/>
        </authorList>
    </citation>
    <scope>IDENTIFICATION</scope>
    <source>
        <tissue evidence="9">Fruit stalk</tissue>
    </source>
</reference>
<dbReference type="InterPro" id="IPR017930">
    <property type="entry name" value="Myb_dom"/>
</dbReference>
<dbReference type="InterPro" id="IPR046955">
    <property type="entry name" value="PHR1-like"/>
</dbReference>
<dbReference type="InterPro" id="IPR009057">
    <property type="entry name" value="Homeodomain-like_sf"/>
</dbReference>
<dbReference type="PANTHER" id="PTHR31499">
    <property type="entry name" value="MYB FAMILY TRANSCRIPTION FACTOR PHL11"/>
    <property type="match status" value="1"/>
</dbReference>
<comment type="similarity">
    <text evidence="2">Belongs to the MYB-CC family.</text>
</comment>
<dbReference type="Pfam" id="PF14379">
    <property type="entry name" value="Myb_CC_LHEQLE"/>
    <property type="match status" value="1"/>
</dbReference>
<gene>
    <name evidence="9" type="primary">LOC111313542</name>
</gene>
<evidence type="ECO:0000313" key="9">
    <source>
        <dbReference type="RefSeq" id="XP_022769958.1"/>
    </source>
</evidence>
<protein>
    <submittedName>
        <fullName evidence="9">Myb family transcription factor APL-like</fullName>
    </submittedName>
</protein>
<comment type="subcellular location">
    <subcellularLocation>
        <location evidence="1">Nucleus</location>
    </subcellularLocation>
</comment>
<dbReference type="PROSITE" id="PS51294">
    <property type="entry name" value="HTH_MYB"/>
    <property type="match status" value="1"/>
</dbReference>